<feature type="compositionally biased region" description="Low complexity" evidence="1">
    <location>
        <begin position="498"/>
        <end position="511"/>
    </location>
</feature>
<accession>A0A2S4UL39</accession>
<reference evidence="2" key="1">
    <citation type="submission" date="2017-12" db="EMBL/GenBank/DDBJ databases">
        <title>Gene loss provides genomic basis for host adaptation in cereal stripe rust fungi.</title>
        <authorList>
            <person name="Xia C."/>
        </authorList>
    </citation>
    <scope>NUCLEOTIDE SEQUENCE [LARGE SCALE GENOMIC DNA]</scope>
    <source>
        <strain evidence="2">93-210</strain>
    </source>
</reference>
<sequence length="989" mass="110741">LGEALLHKPDQLRIPLVSVLPDPELPNITEEEEEEEEVTEEETILPLLEARESSLEIPMCNEEDKKEGLIDTPKNDDSQLAGTVLGIHNVFIVIPQFIISFLSSVLFKLLGPEGSSRDHIGLVISVLSLERTAEDKQQQAVLNRNYHSRSQNNQLAEKILESISKLNALLSLTKRFIIPTRFSNSIGAHGGWIEDNQQSESTQSVTKNNIFESYVLNLILKPHNQDHTQLENNLLVESKQISEQQESFLIPEPRHQSSSCALFFESHSSDDHHVDDQRSEQIIKQPIILVHESLDESCLDPSQSTRIPSNSCALFYEDQSSFVGTRQLDQGEGSSNVESNPDDDDHNQESILLPQSEDDKSFSCALFFEETGQPGSKDHHTTVDLVESALIPPSQNPSSSCALFFENTISDGSLLDHEESGGKVEEEDTSKIQEKRIILAEESQEKSPERTAISTTTLFKSLAPPTPISTRLYRKHSKDNSMTTEPRPTKRKSLDPYSSSSITSNTTTPSSSKDDKKKRKKVTDPMEKVRPAWNTDPKDLIPKLLPTKLRQVGLDQFLVPIPSKSVDKQIESHQSPMALPLPKIFHQYHHSKPSHTPDNLDSKISDDTHKGKEKQTDRDQQEEGEDEIMDSEEEEDYINSSSDHHSSVHIIPDSQLDTPLSLSESFLNNLTPSPSFIHTDNSNLVPLEMESEEDLEDQFLDRILRAQFREQICSDVIVGDLGDHPEVESRSGVAGLVRGTNLHGNGIGHRDLNGRFNQDKNVNHDHHPSDHQEQDYHLSAKGKQSPSGPLAHPPTTLPLPENRIDLSCSSPGLINQEKQSENKGKSILVDDRLVRSTEVDNLQDHHHLSAKGKQSSSGLLNHPPTTLPLPETLQNHRVIDNCPGTNIPKSVQPDPFVHFDTRSNSNHPDLNHFFSHRKQVILDHHSSSSPSPSTEKKSGTGKDVGDNVGDLVEIDQHKLIVDIQRLEIDHPFFDLDNLIRCSRLLMDTI</sequence>
<keyword evidence="3" id="KW-1185">Reference proteome</keyword>
<evidence type="ECO:0000313" key="2">
    <source>
        <dbReference type="EMBL" id="POV97946.1"/>
    </source>
</evidence>
<feature type="compositionally biased region" description="Basic and acidic residues" evidence="1">
    <location>
        <begin position="818"/>
        <end position="829"/>
    </location>
</feature>
<protein>
    <submittedName>
        <fullName evidence="2">Uncharacterized protein</fullName>
    </submittedName>
</protein>
<dbReference type="VEuPathDB" id="FungiDB:PSHT_08429"/>
<evidence type="ECO:0000313" key="3">
    <source>
        <dbReference type="Proteomes" id="UP000239156"/>
    </source>
</evidence>
<feature type="region of interest" description="Disordered" evidence="1">
    <location>
        <begin position="588"/>
        <end position="649"/>
    </location>
</feature>
<gene>
    <name evidence="2" type="ORF">PSTT_14746</name>
</gene>
<dbReference type="Proteomes" id="UP000239156">
    <property type="component" value="Unassembled WGS sequence"/>
</dbReference>
<feature type="compositionally biased region" description="Basic and acidic residues" evidence="1">
    <location>
        <begin position="934"/>
        <end position="945"/>
    </location>
</feature>
<feature type="region of interest" description="Disordered" evidence="1">
    <location>
        <begin position="439"/>
        <end position="539"/>
    </location>
</feature>
<feature type="compositionally biased region" description="Polar residues" evidence="1">
    <location>
        <begin position="807"/>
        <end position="817"/>
    </location>
</feature>
<name>A0A2S4UL39_9BASI</name>
<feature type="region of interest" description="Disordered" evidence="1">
    <location>
        <begin position="841"/>
        <end position="903"/>
    </location>
</feature>
<feature type="compositionally biased region" description="Basic and acidic residues" evidence="1">
    <location>
        <begin position="439"/>
        <end position="449"/>
    </location>
</feature>
<feature type="compositionally biased region" description="Basic and acidic residues" evidence="1">
    <location>
        <begin position="748"/>
        <end position="778"/>
    </location>
</feature>
<feature type="region of interest" description="Disordered" evidence="1">
    <location>
        <begin position="743"/>
        <end position="829"/>
    </location>
</feature>
<feature type="compositionally biased region" description="Acidic residues" evidence="1">
    <location>
        <begin position="622"/>
        <end position="637"/>
    </location>
</feature>
<feature type="compositionally biased region" description="Basic and acidic residues" evidence="1">
    <location>
        <begin position="598"/>
        <end position="621"/>
    </location>
</feature>
<feature type="non-terminal residue" evidence="2">
    <location>
        <position position="1"/>
    </location>
</feature>
<dbReference type="EMBL" id="PKSL01000242">
    <property type="protein sequence ID" value="POV97946.1"/>
    <property type="molecule type" value="Genomic_DNA"/>
</dbReference>
<dbReference type="AlphaFoldDB" id="A0A2S4UL39"/>
<feature type="compositionally biased region" description="Polar residues" evidence="1">
    <location>
        <begin position="326"/>
        <end position="339"/>
    </location>
</feature>
<feature type="region of interest" description="Disordered" evidence="1">
    <location>
        <begin position="923"/>
        <end position="946"/>
    </location>
</feature>
<dbReference type="VEuPathDB" id="FungiDB:PSTT_14746"/>
<proteinExistence type="predicted"/>
<comment type="caution">
    <text evidence="2">The sequence shown here is derived from an EMBL/GenBank/DDBJ whole genome shotgun (WGS) entry which is preliminary data.</text>
</comment>
<feature type="compositionally biased region" description="Basic and acidic residues" evidence="1">
    <location>
        <begin position="522"/>
        <end position="539"/>
    </location>
</feature>
<evidence type="ECO:0000256" key="1">
    <source>
        <dbReference type="SAM" id="MobiDB-lite"/>
    </source>
</evidence>
<feature type="region of interest" description="Disordered" evidence="1">
    <location>
        <begin position="326"/>
        <end position="349"/>
    </location>
</feature>
<feature type="compositionally biased region" description="Low complexity" evidence="1">
    <location>
        <begin position="859"/>
        <end position="873"/>
    </location>
</feature>
<organism evidence="2 3">
    <name type="scientific">Puccinia striiformis</name>
    <dbReference type="NCBI Taxonomy" id="27350"/>
    <lineage>
        <taxon>Eukaryota</taxon>
        <taxon>Fungi</taxon>
        <taxon>Dikarya</taxon>
        <taxon>Basidiomycota</taxon>
        <taxon>Pucciniomycotina</taxon>
        <taxon>Pucciniomycetes</taxon>
        <taxon>Pucciniales</taxon>
        <taxon>Pucciniaceae</taxon>
        <taxon>Puccinia</taxon>
    </lineage>
</organism>